<protein>
    <submittedName>
        <fullName evidence="2">DUF4362 domain-containing protein</fullName>
    </submittedName>
</protein>
<evidence type="ECO:0000256" key="1">
    <source>
        <dbReference type="SAM" id="Phobius"/>
    </source>
</evidence>
<keyword evidence="1" id="KW-0472">Membrane</keyword>
<accession>A0ABW8T374</accession>
<keyword evidence="3" id="KW-1185">Reference proteome</keyword>
<dbReference type="InterPro" id="IPR025372">
    <property type="entry name" value="DUF4362"/>
</dbReference>
<reference evidence="2 3" key="1">
    <citation type="submission" date="2024-11" db="EMBL/GenBank/DDBJ databases">
        <authorList>
            <person name="Heng Y.C."/>
            <person name="Lim A.C.H."/>
            <person name="Lee J.K.Y."/>
            <person name="Kittelmann S."/>
        </authorList>
    </citation>
    <scope>NUCLEOTIDE SEQUENCE [LARGE SCALE GENOMIC DNA]</scope>
    <source>
        <strain evidence="2 3">WILCCON 0185</strain>
    </source>
</reference>
<dbReference type="EMBL" id="JBJHZZ010000001">
    <property type="protein sequence ID" value="MFL0245549.1"/>
    <property type="molecule type" value="Genomic_DNA"/>
</dbReference>
<name>A0ABW8T374_9CLOT</name>
<evidence type="ECO:0000313" key="2">
    <source>
        <dbReference type="EMBL" id="MFL0245549.1"/>
    </source>
</evidence>
<keyword evidence="1" id="KW-0812">Transmembrane</keyword>
<gene>
    <name evidence="2" type="ORF">ACJDUG_00985</name>
</gene>
<feature type="transmembrane region" description="Helical" evidence="1">
    <location>
        <begin position="6"/>
        <end position="26"/>
    </location>
</feature>
<proteinExistence type="predicted"/>
<dbReference type="Pfam" id="PF14275">
    <property type="entry name" value="DUF4362"/>
    <property type="match status" value="1"/>
</dbReference>
<dbReference type="RefSeq" id="WP_406768007.1">
    <property type="nucleotide sequence ID" value="NZ_JBJHZZ010000001.1"/>
</dbReference>
<comment type="caution">
    <text evidence="2">The sequence shown here is derived from an EMBL/GenBank/DDBJ whole genome shotgun (WGS) entry which is preliminary data.</text>
</comment>
<sequence>MKRKAVVIIGSILIISIALTTYWILLKPIINNEKYYKSESKDDTITYNLKGNVNADRLTKFVDNVDKDIKDRINIVRYTTEGDPIITQLDFDGKDIQVSTDNSKDKYGGPDKNKIIYNTIKGGNQIKSNLLNYLNDNHLLPYIYKQN</sequence>
<keyword evidence="1" id="KW-1133">Transmembrane helix</keyword>
<organism evidence="2 3">
    <name type="scientific">Candidatus Clostridium stratigraminis</name>
    <dbReference type="NCBI Taxonomy" id="3381661"/>
    <lineage>
        <taxon>Bacteria</taxon>
        <taxon>Bacillati</taxon>
        <taxon>Bacillota</taxon>
        <taxon>Clostridia</taxon>
        <taxon>Eubacteriales</taxon>
        <taxon>Clostridiaceae</taxon>
        <taxon>Clostridium</taxon>
    </lineage>
</organism>
<evidence type="ECO:0000313" key="3">
    <source>
        <dbReference type="Proteomes" id="UP001623591"/>
    </source>
</evidence>
<dbReference type="Proteomes" id="UP001623591">
    <property type="component" value="Unassembled WGS sequence"/>
</dbReference>